<evidence type="ECO:0000256" key="6">
    <source>
        <dbReference type="ARBA" id="ARBA00022833"/>
    </source>
</evidence>
<evidence type="ECO:0000256" key="7">
    <source>
        <dbReference type="ARBA" id="ARBA00023049"/>
    </source>
</evidence>
<protein>
    <submittedName>
        <fullName evidence="12">Insulinase family protein</fullName>
    </submittedName>
</protein>
<name>A0ABR7WMS4_9SPHI</name>
<evidence type="ECO:0000313" key="13">
    <source>
        <dbReference type="Proteomes" id="UP000606600"/>
    </source>
</evidence>
<dbReference type="EMBL" id="JACWMY010000001">
    <property type="protein sequence ID" value="MBD1362674.1"/>
    <property type="molecule type" value="Genomic_DNA"/>
</dbReference>
<comment type="caution">
    <text evidence="12">The sequence shown here is derived from an EMBL/GenBank/DDBJ whole genome shotgun (WGS) entry which is preliminary data.</text>
</comment>
<dbReference type="Gene3D" id="3.30.830.10">
    <property type="entry name" value="Metalloenzyme, LuxS/M16 peptidase-like"/>
    <property type="match status" value="4"/>
</dbReference>
<dbReference type="InterPro" id="IPR001431">
    <property type="entry name" value="Pept_M16_Zn_BS"/>
</dbReference>
<keyword evidence="5" id="KW-0378">Hydrolase</keyword>
<keyword evidence="4" id="KW-0479">Metal-binding</keyword>
<proteinExistence type="inferred from homology"/>
<keyword evidence="7" id="KW-0482">Metalloprotease</keyword>
<feature type="domain" description="Peptidase M16 C-terminal" evidence="11">
    <location>
        <begin position="202"/>
        <end position="379"/>
    </location>
</feature>
<evidence type="ECO:0000256" key="2">
    <source>
        <dbReference type="ARBA" id="ARBA00007261"/>
    </source>
</evidence>
<evidence type="ECO:0000256" key="8">
    <source>
        <dbReference type="RuleBase" id="RU004447"/>
    </source>
</evidence>
<gene>
    <name evidence="12" type="ORF">IDJ77_02525</name>
</gene>
<evidence type="ECO:0000256" key="9">
    <source>
        <dbReference type="SAM" id="Coils"/>
    </source>
</evidence>
<comment type="cofactor">
    <cofactor evidence="1">
        <name>Zn(2+)</name>
        <dbReference type="ChEBI" id="CHEBI:29105"/>
    </cofactor>
</comment>
<sequence>MSSLLLCTYAAVATAQSSEIPLDAAVRTGKLKNGFTYYIRHNATPKNRAQFYLVNKVGSVLENDDQLGLAHFVEHMTFNGSRNFPKNTMMNYLQTAGVRFGADVNAYTGYDETVYQLPLPTDSKELVDKGLQIVHDWAQSATLDPVEIDKERGVILEEKRLGKGASDRLQQQYYPLLFNHSRYAARNPIGTDAILKSFKPAIIKQFYHDWYRPDLQALIIVGDIDAAAMEKKVKALFDDLKNPVAKKKRVAYAIPLTGKNQFIALTDKETTSTTAEIVIKHKAPVMSTTADYKGLLTRQLFNSMIASRFAELSRQPDPDYLSANSGIRDFLGGLDTYRATVVVKPGELKKGFMAMWYETERLRALGFSADELDRAKQNLKEQMENIYREKDKNPSGNYVQEYLSHFLKNEAAPGIEGEYKLMNRYLPLIQLDDMNTLIGSYLKDNNRDMIITAPADAQKDLPNQAEMERWIAEVRSMPVQAFSVQKLSSALLAAEPVAGKVVTEVTDSKEGITTLTLSNGVKIIIKPTTFKNNQIIFRGFSPGGTSLYEDKDYPSAANAASIIAAAGVGNLNATELDRFVADKELEVRPYIAERFQGITGGSSVKDFEVAMSLVYAYLTQPQKDSSLYKTMMERSRARYDKRANDPGSVFNDTVSAVLGNKNIRRTGPSIKKLDMVNLDRAYQIYKERFSNAGNMTFVFTGSIDIAAAKPVFEKYLGSLPRTPIADKARDLDIDIPAGSISKTVYKGREAKASVLLVYSGKYDYNDRNNILFDALRETLNIRLLETLREQESGVYSPRVELSTTQYPKGRFSLTIQFGCAPANVDKLIATAKAEVTALANNGPRPEIIRKWQAEWVRQRELDVNENAWWLSYLVEKLQSGGKLDGYANDLIIVKETTPAAIQDIAHQQLLNGNLIKMILVPEQ</sequence>
<keyword evidence="3" id="KW-0645">Protease</keyword>
<evidence type="ECO:0000259" key="11">
    <source>
        <dbReference type="Pfam" id="PF05193"/>
    </source>
</evidence>
<dbReference type="InterPro" id="IPR011765">
    <property type="entry name" value="Pept_M16_N"/>
</dbReference>
<dbReference type="PANTHER" id="PTHR43690:SF34">
    <property type="entry name" value="ZINC PROTEASE PQQL-LIKE"/>
    <property type="match status" value="1"/>
</dbReference>
<dbReference type="InterPro" id="IPR011249">
    <property type="entry name" value="Metalloenz_LuxS/M16"/>
</dbReference>
<dbReference type="InterPro" id="IPR007863">
    <property type="entry name" value="Peptidase_M16_C"/>
</dbReference>
<feature type="domain" description="Peptidase M16 C-terminal" evidence="11">
    <location>
        <begin position="676"/>
        <end position="849"/>
    </location>
</feature>
<accession>A0ABR7WMS4</accession>
<keyword evidence="13" id="KW-1185">Reference proteome</keyword>
<evidence type="ECO:0000259" key="10">
    <source>
        <dbReference type="Pfam" id="PF00675"/>
    </source>
</evidence>
<comment type="similarity">
    <text evidence="2 8">Belongs to the peptidase M16 family.</text>
</comment>
<evidence type="ECO:0000256" key="3">
    <source>
        <dbReference type="ARBA" id="ARBA00022670"/>
    </source>
</evidence>
<dbReference type="PANTHER" id="PTHR43690">
    <property type="entry name" value="NARDILYSIN"/>
    <property type="match status" value="1"/>
</dbReference>
<reference evidence="12 13" key="1">
    <citation type="submission" date="2020-09" db="EMBL/GenBank/DDBJ databases">
        <title>Novel species of Mucilaginibacter isolated from a glacier on the Tibetan Plateau.</title>
        <authorList>
            <person name="Liu Q."/>
            <person name="Xin Y.-H."/>
        </authorList>
    </citation>
    <scope>NUCLEOTIDE SEQUENCE [LARGE SCALE GENOMIC DNA]</scope>
    <source>
        <strain evidence="12 13">ZT4R22</strain>
    </source>
</reference>
<dbReference type="InterPro" id="IPR050626">
    <property type="entry name" value="Peptidase_M16"/>
</dbReference>
<organism evidence="12 13">
    <name type="scientific">Mucilaginibacter pankratovii</name>
    <dbReference type="NCBI Taxonomy" id="2772110"/>
    <lineage>
        <taxon>Bacteria</taxon>
        <taxon>Pseudomonadati</taxon>
        <taxon>Bacteroidota</taxon>
        <taxon>Sphingobacteriia</taxon>
        <taxon>Sphingobacteriales</taxon>
        <taxon>Sphingobacteriaceae</taxon>
        <taxon>Mucilaginibacter</taxon>
    </lineage>
</organism>
<dbReference type="Pfam" id="PF00675">
    <property type="entry name" value="Peptidase_M16"/>
    <property type="match status" value="1"/>
</dbReference>
<evidence type="ECO:0000256" key="4">
    <source>
        <dbReference type="ARBA" id="ARBA00022723"/>
    </source>
</evidence>
<evidence type="ECO:0000256" key="5">
    <source>
        <dbReference type="ARBA" id="ARBA00022801"/>
    </source>
</evidence>
<feature type="coiled-coil region" evidence="9">
    <location>
        <begin position="365"/>
        <end position="392"/>
    </location>
</feature>
<feature type="domain" description="Peptidase M16 N-terminal" evidence="10">
    <location>
        <begin position="42"/>
        <end position="158"/>
    </location>
</feature>
<keyword evidence="9" id="KW-0175">Coiled coil</keyword>
<dbReference type="Proteomes" id="UP000606600">
    <property type="component" value="Unassembled WGS sequence"/>
</dbReference>
<evidence type="ECO:0000256" key="1">
    <source>
        <dbReference type="ARBA" id="ARBA00001947"/>
    </source>
</evidence>
<dbReference type="PROSITE" id="PS00143">
    <property type="entry name" value="INSULINASE"/>
    <property type="match status" value="1"/>
</dbReference>
<dbReference type="Pfam" id="PF05193">
    <property type="entry name" value="Peptidase_M16_C"/>
    <property type="match status" value="2"/>
</dbReference>
<evidence type="ECO:0000313" key="12">
    <source>
        <dbReference type="EMBL" id="MBD1362674.1"/>
    </source>
</evidence>
<keyword evidence="6" id="KW-0862">Zinc</keyword>
<dbReference type="SUPFAM" id="SSF63411">
    <property type="entry name" value="LuxS/MPP-like metallohydrolase"/>
    <property type="match status" value="4"/>
</dbReference>